<protein>
    <submittedName>
        <fullName evidence="1">Uncharacterized protein</fullName>
    </submittedName>
</protein>
<gene>
    <name evidence="1" type="ORF">ATANTOWER_008292</name>
</gene>
<name>A0ABU7BF13_9TELE</name>
<accession>A0ABU7BF13</accession>
<organism evidence="1 2">
    <name type="scientific">Ataeniobius toweri</name>
    <dbReference type="NCBI Taxonomy" id="208326"/>
    <lineage>
        <taxon>Eukaryota</taxon>
        <taxon>Metazoa</taxon>
        <taxon>Chordata</taxon>
        <taxon>Craniata</taxon>
        <taxon>Vertebrata</taxon>
        <taxon>Euteleostomi</taxon>
        <taxon>Actinopterygii</taxon>
        <taxon>Neopterygii</taxon>
        <taxon>Teleostei</taxon>
        <taxon>Neoteleostei</taxon>
        <taxon>Acanthomorphata</taxon>
        <taxon>Ovalentaria</taxon>
        <taxon>Atherinomorphae</taxon>
        <taxon>Cyprinodontiformes</taxon>
        <taxon>Goodeidae</taxon>
        <taxon>Ataeniobius</taxon>
    </lineage>
</organism>
<dbReference type="EMBL" id="JAHUTI010051160">
    <property type="protein sequence ID" value="MED6249026.1"/>
    <property type="molecule type" value="Genomic_DNA"/>
</dbReference>
<evidence type="ECO:0000313" key="2">
    <source>
        <dbReference type="Proteomes" id="UP001345963"/>
    </source>
</evidence>
<keyword evidence="2" id="KW-1185">Reference proteome</keyword>
<feature type="non-terminal residue" evidence="1">
    <location>
        <position position="76"/>
    </location>
</feature>
<sequence>MCSVDTMALSLHMDKPPLGRPTPWRESCMILTRWASFHALLRIFSITSLLWMKTWNSTSRFPTLKSTWTKSVTFWM</sequence>
<dbReference type="Proteomes" id="UP001345963">
    <property type="component" value="Unassembled WGS sequence"/>
</dbReference>
<reference evidence="1 2" key="1">
    <citation type="submission" date="2021-07" db="EMBL/GenBank/DDBJ databases">
        <authorList>
            <person name="Palmer J.M."/>
        </authorList>
    </citation>
    <scope>NUCLEOTIDE SEQUENCE [LARGE SCALE GENOMIC DNA]</scope>
    <source>
        <strain evidence="1 2">AT_MEX2019</strain>
        <tissue evidence="1">Muscle</tissue>
    </source>
</reference>
<proteinExistence type="predicted"/>
<evidence type="ECO:0000313" key="1">
    <source>
        <dbReference type="EMBL" id="MED6249026.1"/>
    </source>
</evidence>
<comment type="caution">
    <text evidence="1">The sequence shown here is derived from an EMBL/GenBank/DDBJ whole genome shotgun (WGS) entry which is preliminary data.</text>
</comment>